<dbReference type="Gene3D" id="3.40.50.150">
    <property type="entry name" value="Vaccinia Virus protein VP39"/>
    <property type="match status" value="1"/>
</dbReference>
<dbReference type="RefSeq" id="WP_371837459.1">
    <property type="nucleotide sequence ID" value="NZ_JBGMEK010000003.1"/>
</dbReference>
<dbReference type="SUPFAM" id="SSF53335">
    <property type="entry name" value="S-adenosyl-L-methionine-dependent methyltransferases"/>
    <property type="match status" value="1"/>
</dbReference>
<accession>A0ABV4NVS3</accession>
<sequence length="208" mass="23652">MKNPFWRFIAARKAIFRRSSYLQVTGWLESFKRGYPCDAEGSALPWMNYPVIGFLQERLSKDLTVFEFGSGFSTRFYAERTASVQSVEDNPKWFEIMTKQLPQNANIAFQAADKDGEYCRAIKNLDKKFQLIVVDGRDRVNCFKQSLSCLTDDGVILLDDSTREKYGPAITLGEAAGFKVLHFEGMKPTATGLHRTSLFYKPGNCLNL</sequence>
<gene>
    <name evidence="1" type="ORF">ACCI49_02835</name>
</gene>
<protein>
    <recommendedName>
        <fullName evidence="3">Methyltransferase domain-containing protein</fullName>
    </recommendedName>
</protein>
<evidence type="ECO:0008006" key="3">
    <source>
        <dbReference type="Google" id="ProtNLM"/>
    </source>
</evidence>
<keyword evidence="2" id="KW-1185">Reference proteome</keyword>
<reference evidence="1 2" key="1">
    <citation type="submission" date="2024-08" db="EMBL/GenBank/DDBJ databases">
        <authorList>
            <person name="Ishaq N."/>
        </authorList>
    </citation>
    <scope>NUCLEOTIDE SEQUENCE [LARGE SCALE GENOMIC DNA]</scope>
    <source>
        <strain evidence="1 2">DSM 18651</strain>
    </source>
</reference>
<dbReference type="EMBL" id="JBGMEK010000003">
    <property type="protein sequence ID" value="MFA0809844.1"/>
    <property type="molecule type" value="Genomic_DNA"/>
</dbReference>
<proteinExistence type="predicted"/>
<evidence type="ECO:0000313" key="2">
    <source>
        <dbReference type="Proteomes" id="UP001569428"/>
    </source>
</evidence>
<dbReference type="Proteomes" id="UP001569428">
    <property type="component" value="Unassembled WGS sequence"/>
</dbReference>
<evidence type="ECO:0000313" key="1">
    <source>
        <dbReference type="EMBL" id="MFA0809844.1"/>
    </source>
</evidence>
<dbReference type="InterPro" id="IPR029063">
    <property type="entry name" value="SAM-dependent_MTases_sf"/>
</dbReference>
<organism evidence="1 2">
    <name type="scientific">Microbulbifer epialgicus</name>
    <dbReference type="NCBI Taxonomy" id="393907"/>
    <lineage>
        <taxon>Bacteria</taxon>
        <taxon>Pseudomonadati</taxon>
        <taxon>Pseudomonadota</taxon>
        <taxon>Gammaproteobacteria</taxon>
        <taxon>Cellvibrionales</taxon>
        <taxon>Microbulbiferaceae</taxon>
        <taxon>Microbulbifer</taxon>
    </lineage>
</organism>
<comment type="caution">
    <text evidence="1">The sequence shown here is derived from an EMBL/GenBank/DDBJ whole genome shotgun (WGS) entry which is preliminary data.</text>
</comment>
<name>A0ABV4NVS3_9GAMM</name>